<dbReference type="InterPro" id="IPR018102">
    <property type="entry name" value="Ribosomal_uS11_CS"/>
</dbReference>
<comment type="similarity">
    <text evidence="1 4">Belongs to the universal ribosomal protein uS11 family.</text>
</comment>
<dbReference type="GO" id="GO:0005840">
    <property type="term" value="C:ribosome"/>
    <property type="evidence" value="ECO:0007669"/>
    <property type="project" value="UniProtKB-KW"/>
</dbReference>
<dbReference type="EMBL" id="MN613583">
    <property type="protein sequence ID" value="QFU80142.1"/>
    <property type="molecule type" value="Genomic_DNA"/>
</dbReference>
<protein>
    <submittedName>
        <fullName evidence="5">Ribosomal protein S11</fullName>
    </submittedName>
</protein>
<keyword evidence="2 4" id="KW-0689">Ribosomal protein</keyword>
<organism evidence="5">
    <name type="scientific">Coleochaete scutata</name>
    <dbReference type="NCBI Taxonomy" id="3125"/>
    <lineage>
        <taxon>Eukaryota</taxon>
        <taxon>Viridiplantae</taxon>
        <taxon>Streptophyta</taxon>
        <taxon>Coleochaetophyceae</taxon>
        <taxon>Coleochaetales</taxon>
        <taxon>Coleochaetaceae</taxon>
        <taxon>Coleochaete</taxon>
    </lineage>
</organism>
<dbReference type="GO" id="GO:0006412">
    <property type="term" value="P:translation"/>
    <property type="evidence" value="ECO:0007669"/>
    <property type="project" value="InterPro"/>
</dbReference>
<evidence type="ECO:0000256" key="3">
    <source>
        <dbReference type="ARBA" id="ARBA00023274"/>
    </source>
</evidence>
<dbReference type="RefSeq" id="YP_009710037.1">
    <property type="nucleotide sequence ID" value="NC_045180.1"/>
</dbReference>
<dbReference type="GeneID" id="42369857"/>
<evidence type="ECO:0000313" key="6">
    <source>
        <dbReference type="EMBL" id="QIQ23008.1"/>
    </source>
</evidence>
<dbReference type="GO" id="GO:0003735">
    <property type="term" value="F:structural constituent of ribosome"/>
    <property type="evidence" value="ECO:0007669"/>
    <property type="project" value="InterPro"/>
</dbReference>
<dbReference type="PANTHER" id="PTHR11759">
    <property type="entry name" value="40S RIBOSOMAL PROTEIN S14/30S RIBOSOMAL PROTEIN S11"/>
    <property type="match status" value="1"/>
</dbReference>
<proteinExistence type="inferred from homology"/>
<evidence type="ECO:0000256" key="1">
    <source>
        <dbReference type="ARBA" id="ARBA00006194"/>
    </source>
</evidence>
<evidence type="ECO:0000256" key="4">
    <source>
        <dbReference type="RuleBase" id="RU003629"/>
    </source>
</evidence>
<dbReference type="Pfam" id="PF00411">
    <property type="entry name" value="Ribosomal_S11"/>
    <property type="match status" value="1"/>
</dbReference>
<geneLocation type="mitochondrion" evidence="5"/>
<evidence type="ECO:0000256" key="2">
    <source>
        <dbReference type="ARBA" id="ARBA00022980"/>
    </source>
</evidence>
<name>A0A5P9NW12_COLSC</name>
<dbReference type="PROSITE" id="PS00054">
    <property type="entry name" value="RIBOSOMAL_S11"/>
    <property type="match status" value="1"/>
</dbReference>
<accession>A0A5P9NW12</accession>
<dbReference type="InterPro" id="IPR036967">
    <property type="entry name" value="Ribosomal_uS11_sf"/>
</dbReference>
<keyword evidence="5" id="KW-0496">Mitochondrion</keyword>
<dbReference type="NCBIfam" id="NF003698">
    <property type="entry name" value="PRK05309.1"/>
    <property type="match status" value="1"/>
</dbReference>
<reference evidence="5" key="2">
    <citation type="submission" date="2019-10" db="EMBL/GenBank/DDBJ databases">
        <title>Complete mitogenome of the streptophyte green alga Coleochaete scutata (Coleochaetophyceae).</title>
        <authorList>
            <person name="Turmel M."/>
            <person name="Otis C."/>
            <person name="Lemieux C."/>
        </authorList>
    </citation>
    <scope>NUCLEOTIDE SEQUENCE</scope>
</reference>
<dbReference type="EMBL" id="MK720949">
    <property type="protein sequence ID" value="QIQ23008.1"/>
    <property type="molecule type" value="Genomic_DNA"/>
</dbReference>
<dbReference type="AlphaFoldDB" id="A0A5P9NW12"/>
<dbReference type="Gene3D" id="3.30.420.80">
    <property type="entry name" value="Ribosomal protein S11"/>
    <property type="match status" value="1"/>
</dbReference>
<dbReference type="PIRSF" id="PIRSF002131">
    <property type="entry name" value="Ribosomal_S11"/>
    <property type="match status" value="1"/>
</dbReference>
<dbReference type="HAMAP" id="MF_01310">
    <property type="entry name" value="Ribosomal_uS11"/>
    <property type="match status" value="1"/>
</dbReference>
<sequence>MNSKKNIKFKTKSTIPKVSVSVPLVVPSNSIGIAHIQITLNSTFITITDSYGNTKAWASSQQSGFKAGKQRSSSYAAQAVGENAAKAAVKLGIKSIHARLKGIGRRKDSALRGLGLGGLVIRTISDRTPIPHNGCRPPKKRRI</sequence>
<dbReference type="SUPFAM" id="SSF53137">
    <property type="entry name" value="Translational machinery components"/>
    <property type="match status" value="1"/>
</dbReference>
<gene>
    <name evidence="5" type="primary">rps11</name>
</gene>
<reference evidence="6" key="1">
    <citation type="submission" date="2019-03" db="EMBL/GenBank/DDBJ databases">
        <authorList>
            <person name="Cox C."/>
        </authorList>
    </citation>
    <scope>NUCLEOTIDE SEQUENCE</scope>
</reference>
<evidence type="ECO:0000313" key="5">
    <source>
        <dbReference type="EMBL" id="QFU80142.1"/>
    </source>
</evidence>
<keyword evidence="3 4" id="KW-0687">Ribonucleoprotein</keyword>
<dbReference type="InterPro" id="IPR001971">
    <property type="entry name" value="Ribosomal_uS11"/>
</dbReference>
<dbReference type="GO" id="GO:1990904">
    <property type="term" value="C:ribonucleoprotein complex"/>
    <property type="evidence" value="ECO:0007669"/>
    <property type="project" value="UniProtKB-KW"/>
</dbReference>